<evidence type="ECO:0000256" key="1">
    <source>
        <dbReference type="ARBA" id="ARBA00022574"/>
    </source>
</evidence>
<feature type="compositionally biased region" description="Low complexity" evidence="4">
    <location>
        <begin position="1034"/>
        <end position="1046"/>
    </location>
</feature>
<evidence type="ECO:0000256" key="3">
    <source>
        <dbReference type="PROSITE-ProRule" id="PRU00221"/>
    </source>
</evidence>
<dbReference type="Gene3D" id="1.25.40.10">
    <property type="entry name" value="Tetratricopeptide repeat domain"/>
    <property type="match status" value="3"/>
</dbReference>
<gene>
    <name evidence="5" type="ORF">BT96DRAFT_876203</name>
</gene>
<feature type="region of interest" description="Disordered" evidence="4">
    <location>
        <begin position="1000"/>
        <end position="1085"/>
    </location>
</feature>
<dbReference type="SMART" id="SM00671">
    <property type="entry name" value="SEL1"/>
    <property type="match status" value="5"/>
</dbReference>
<dbReference type="InterPro" id="IPR020472">
    <property type="entry name" value="WD40_PAC1"/>
</dbReference>
<dbReference type="PANTHER" id="PTHR19879">
    <property type="entry name" value="TRANSCRIPTION INITIATION FACTOR TFIID"/>
    <property type="match status" value="1"/>
</dbReference>
<dbReference type="CDD" id="cd00200">
    <property type="entry name" value="WD40"/>
    <property type="match status" value="1"/>
</dbReference>
<organism evidence="5 6">
    <name type="scientific">Gymnopus androsaceus JB14</name>
    <dbReference type="NCBI Taxonomy" id="1447944"/>
    <lineage>
        <taxon>Eukaryota</taxon>
        <taxon>Fungi</taxon>
        <taxon>Dikarya</taxon>
        <taxon>Basidiomycota</taxon>
        <taxon>Agaricomycotina</taxon>
        <taxon>Agaricomycetes</taxon>
        <taxon>Agaricomycetidae</taxon>
        <taxon>Agaricales</taxon>
        <taxon>Marasmiineae</taxon>
        <taxon>Omphalotaceae</taxon>
        <taxon>Gymnopus</taxon>
    </lineage>
</organism>
<sequence>MSSAQPEAEVGDAEIQFKGAINMSLEQPEAEVGSALTMRNTSLNVEDQDKLEKALIISSLSLKDSNEAVMELHHGEVMPDPEKEMKVIVAMKQALELTPDGHADKPGMLNNLGQAYQARFGHLGELSDIESAIIALKQAVQLIPDGHADKPGRLHSFGKAYQARFTHLGELSDIESAIIAIRQALQLTPDDYVDKPGMLNSLGKAYQARFGHLGDLNDMENAIAAMKQAVELTPDSHADKPRWLNSLGKAYQARFGYLSELSDETVRIWNAKTGEAIGEPLEGHTHFVSSVAFSPDGERIVSGSYDQTVRIWNAKTGRAIGEPLKGHTHFVSSVAFSPDGERIVSGSNDQTVRIWNAKTGEAIGEPLEGHTDYVRSVAFSPDGERIVSGSNDETVRIWNAQTGEAIGEPLEGHAHFVNSVAFSPDGERIVSGSNDKTVRIWNAKTGEAIGHLGELSDIESAILALKQAVELTPDGHADKPGMLNNLGHAYQERFSHLGELSDMESAIVAMKQAVELTPDGHPDKPSLLNSLVRGLQAQFGHLEDLSSIDNVKQAVELIPDGDAVKPSLLNSLSHFFLLQFHQLGKLNDIESAIIAKNQAVELTPNSDTSKSSLLIGLDTAIEAGKQAVALTSDGHAAKPSLLHTLGYAYELKFDCLGELRDINRAIDFYQQAVDLTPEGHTDRPEMLSNLGAALISHLQDFNDIERAISCYQEAVDLTLDEHEKASFLTNLGNLFQSRFDHQGVHDDIQMAIACYQKAADLTPDGHIDKPSLLNSLNNAFMSQSNDVQSVTGILDATLGAQQGGSDQAYALHQPNLAIHYGNPTQLQSGILHCCEVLYSTVQYITMGSFAMLIWVLSSIVKHCLAYTGFANIASSFGNFFKYNIIGSDNLEDNSEYAFYIFRPTISPSTQIPALEIYDDQICLMYPNKGLDFLSSEGNAPEQENILGPYPWVMAYGEQGLAVFGETFSQTYVQALSDRSNLPVFVLPKSELVMLTAGADSSNLPQHTSTQSKTTASGSQGIAPSLSNNPDLDHSSTLSQGSSVSTQEPEPDNNIILTSVEQKQAEASTSSEHDNVVATVGGEPPDGDISSLESTTHHFHRLINIWPNKNAETVGLKINCSIDYPLDILGARSLDPLLKATISLEAIGQTKNVTFHTSYAHIVSKVEMGEIHLTEDKLDPIDIHNPKRQTNITVGRTITNAYNGNVGGSTGVHFTGGVGFTHTRARSVTHADPTIRDIWLASCDLGEVHTSNNFKTQSSQMMISVNEEQINSGLTVDQTTQKVQAEYNLSVFKGNGAFNKLKNDQCIISLTVDVQTQLQIKTALKGKKISMGLVIVTSNQVYNIFDRDRTQLVVGNEWSPSPPFPSNTGPSGSPPTEEKLNTKLPHTKTSAVLFSELIHKTKWRLSELSKLWKKSSNELKLHQVVKDGMGLDHGKGTYVTLPRFAAHASVLNQLKMEHRPVEGKPGERTVDISSIYEGYKMD</sequence>
<protein>
    <recommendedName>
        <fullName evidence="7">WD40 repeat-like protein</fullName>
    </recommendedName>
</protein>
<keyword evidence="2" id="KW-0677">Repeat</keyword>
<dbReference type="Proteomes" id="UP000799118">
    <property type="component" value="Unassembled WGS sequence"/>
</dbReference>
<dbReference type="PRINTS" id="PR00320">
    <property type="entry name" value="GPROTEINBRPT"/>
</dbReference>
<feature type="compositionally biased region" description="Low complexity" evidence="4">
    <location>
        <begin position="1365"/>
        <end position="1374"/>
    </location>
</feature>
<dbReference type="PANTHER" id="PTHR19879:SF9">
    <property type="entry name" value="TRANSCRIPTION INITIATION FACTOR TFIID SUBUNIT 5"/>
    <property type="match status" value="1"/>
</dbReference>
<dbReference type="PROSITE" id="PS00678">
    <property type="entry name" value="WD_REPEATS_1"/>
    <property type="match status" value="4"/>
</dbReference>
<feature type="region of interest" description="Disordered" evidence="4">
    <location>
        <begin position="1354"/>
        <end position="1378"/>
    </location>
</feature>
<keyword evidence="1 3" id="KW-0853">WD repeat</keyword>
<reference evidence="5" key="1">
    <citation type="journal article" date="2019" name="Environ. Microbiol.">
        <title>Fungal ecological strategies reflected in gene transcription - a case study of two litter decomposers.</title>
        <authorList>
            <person name="Barbi F."/>
            <person name="Kohler A."/>
            <person name="Barry K."/>
            <person name="Baskaran P."/>
            <person name="Daum C."/>
            <person name="Fauchery L."/>
            <person name="Ihrmark K."/>
            <person name="Kuo A."/>
            <person name="LaButti K."/>
            <person name="Lipzen A."/>
            <person name="Morin E."/>
            <person name="Grigoriev I.V."/>
            <person name="Henrissat B."/>
            <person name="Lindahl B."/>
            <person name="Martin F."/>
        </authorList>
    </citation>
    <scope>NUCLEOTIDE SEQUENCE</scope>
    <source>
        <strain evidence="5">JB14</strain>
    </source>
</reference>
<keyword evidence="6" id="KW-1185">Reference proteome</keyword>
<dbReference type="PROSITE" id="PS50082">
    <property type="entry name" value="WD_REPEATS_2"/>
    <property type="match status" value="4"/>
</dbReference>
<dbReference type="SUPFAM" id="SSF48452">
    <property type="entry name" value="TPR-like"/>
    <property type="match status" value="2"/>
</dbReference>
<dbReference type="PROSITE" id="PS50294">
    <property type="entry name" value="WD_REPEATS_REGION"/>
    <property type="match status" value="4"/>
</dbReference>
<feature type="repeat" description="WD" evidence="3">
    <location>
        <begin position="367"/>
        <end position="408"/>
    </location>
</feature>
<dbReference type="Pfam" id="PF13181">
    <property type="entry name" value="TPR_8"/>
    <property type="match status" value="1"/>
</dbReference>
<proteinExistence type="predicted"/>
<dbReference type="Pfam" id="PF00400">
    <property type="entry name" value="WD40"/>
    <property type="match status" value="4"/>
</dbReference>
<feature type="repeat" description="WD" evidence="3">
    <location>
        <begin position="324"/>
        <end position="365"/>
    </location>
</feature>
<feature type="repeat" description="WD" evidence="3">
    <location>
        <begin position="281"/>
        <end position="322"/>
    </location>
</feature>
<feature type="repeat" description="WD" evidence="3">
    <location>
        <begin position="410"/>
        <end position="451"/>
    </location>
</feature>
<dbReference type="EMBL" id="ML769405">
    <property type="protein sequence ID" value="KAE9406010.1"/>
    <property type="molecule type" value="Genomic_DNA"/>
</dbReference>
<dbReference type="InterPro" id="IPR015943">
    <property type="entry name" value="WD40/YVTN_repeat-like_dom_sf"/>
</dbReference>
<feature type="compositionally biased region" description="Polar residues" evidence="4">
    <location>
        <begin position="1054"/>
        <end position="1069"/>
    </location>
</feature>
<evidence type="ECO:0000256" key="4">
    <source>
        <dbReference type="SAM" id="MobiDB-lite"/>
    </source>
</evidence>
<dbReference type="SMART" id="SM00320">
    <property type="entry name" value="WD40"/>
    <property type="match status" value="4"/>
</dbReference>
<dbReference type="InterPro" id="IPR001680">
    <property type="entry name" value="WD40_rpt"/>
</dbReference>
<dbReference type="SUPFAM" id="SSF81901">
    <property type="entry name" value="HCP-like"/>
    <property type="match status" value="1"/>
</dbReference>
<dbReference type="InterPro" id="IPR036322">
    <property type="entry name" value="WD40_repeat_dom_sf"/>
</dbReference>
<evidence type="ECO:0000313" key="5">
    <source>
        <dbReference type="EMBL" id="KAE9406010.1"/>
    </source>
</evidence>
<dbReference type="InterPro" id="IPR011990">
    <property type="entry name" value="TPR-like_helical_dom_sf"/>
</dbReference>
<feature type="compositionally biased region" description="Polar residues" evidence="4">
    <location>
        <begin position="1000"/>
        <end position="1029"/>
    </location>
</feature>
<dbReference type="InterPro" id="IPR019734">
    <property type="entry name" value="TPR_rpt"/>
</dbReference>
<evidence type="ECO:0000256" key="2">
    <source>
        <dbReference type="ARBA" id="ARBA00022737"/>
    </source>
</evidence>
<evidence type="ECO:0000313" key="6">
    <source>
        <dbReference type="Proteomes" id="UP000799118"/>
    </source>
</evidence>
<dbReference type="InterPro" id="IPR019775">
    <property type="entry name" value="WD40_repeat_CS"/>
</dbReference>
<dbReference type="SMART" id="SM00028">
    <property type="entry name" value="TPR"/>
    <property type="match status" value="6"/>
</dbReference>
<dbReference type="Gene3D" id="2.130.10.10">
    <property type="entry name" value="YVTN repeat-like/Quinoprotein amine dehydrogenase"/>
    <property type="match status" value="2"/>
</dbReference>
<name>A0A6A4I7S2_9AGAR</name>
<dbReference type="InterPro" id="IPR006597">
    <property type="entry name" value="Sel1-like"/>
</dbReference>
<dbReference type="OrthoDB" id="9991317at2759"/>
<evidence type="ECO:0008006" key="7">
    <source>
        <dbReference type="Google" id="ProtNLM"/>
    </source>
</evidence>
<dbReference type="SUPFAM" id="SSF50978">
    <property type="entry name" value="WD40 repeat-like"/>
    <property type="match status" value="1"/>
</dbReference>
<accession>A0A6A4I7S2</accession>